<evidence type="ECO:0000313" key="5">
    <source>
        <dbReference type="EMBL" id="KAG2442225.1"/>
    </source>
</evidence>
<dbReference type="SUPFAM" id="SSF56112">
    <property type="entry name" value="Protein kinase-like (PK-like)"/>
    <property type="match status" value="1"/>
</dbReference>
<dbReference type="Proteomes" id="UP000613740">
    <property type="component" value="Unassembled WGS sequence"/>
</dbReference>
<dbReference type="GO" id="GO:0005524">
    <property type="term" value="F:ATP binding"/>
    <property type="evidence" value="ECO:0007669"/>
    <property type="project" value="UniProtKB-UniRule"/>
</dbReference>
<dbReference type="GO" id="GO:0004674">
    <property type="term" value="F:protein serine/threonine kinase activity"/>
    <property type="evidence" value="ECO:0007669"/>
    <property type="project" value="TreeGrafter"/>
</dbReference>
<sequence length="817" mass="85926">MLFSLGRGNVLTWIGIDAFTGHATLGPVLRSLRQSPGSIMVFSRCLIHRLVGLPVEAGVANAVSQPRPPGYPGTQRLAVITNFTFVNTDPKPPRTVARTALVNDYVAYVPPDSSDAAMGFFFGGYIVIVNGPSYIVNDHSINQTCLATKAGSECLALVFAELEAEKKRQAQQQQAEGNKGSSDDSNTTTIVVAVVVPVGTVLLAALVGSIWWVRRSSRRQLEKQQRAKADAAKAAADVEAAGSQQKTGSGGARLGVLAGGVQNNGGGVFLGVDDEQDLPEWSEAAHNESDDLGDMDQQQDTAVAELAGNPEQTADSLTTCTAADDTGTGTGASSRALQQQQQQQQLQLADQSVDPRPRVEVTLESPQQGGLGQTAGAHLECRRGKHTATADGVQQGGPAGLQADAQGGKHADVPAQTGGDRSMNDHSQRASRATNARLKPALTQALADVAVPALVSAGPEGQADKQELTNFALSGSAGGNVEIKVPDSTPSPEEMAAELGALVKELRSNVDHIAIVLEGVLGHGSFGTVYKGTWQGLTVAIKTVVFSANQESRKHALKEAALCQSISHPNIIATYASELQPIGVLPSATTSEQASTSVNTPMAPASGLHAITDWRLYIIQDFADGGPLGNLYGHRALWLSPGVVNLAAVVPLALGIARALAHLHSKRIVHGDLNPNNVLLKRDAAEPSGYAVKVGDFGLSLMLPSDRTHLSNIRMGTMFYICPAVACKGQVGPAADVFSLGVLLWELYHGRRAGIRTQEGPRYCSNFPAFPPTCPEIYKAATLQCLQRQPQNRPPATTVVAALENLLANLNTPVARS</sequence>
<dbReference type="PROSITE" id="PS00107">
    <property type="entry name" value="PROTEIN_KINASE_ATP"/>
    <property type="match status" value="1"/>
</dbReference>
<dbReference type="Gene3D" id="1.10.510.10">
    <property type="entry name" value="Transferase(Phosphotransferase) domain 1"/>
    <property type="match status" value="1"/>
</dbReference>
<dbReference type="InterPro" id="IPR017441">
    <property type="entry name" value="Protein_kinase_ATP_BS"/>
</dbReference>
<dbReference type="PANTHER" id="PTHR44329:SF214">
    <property type="entry name" value="PROTEIN KINASE DOMAIN-CONTAINING PROTEIN"/>
    <property type="match status" value="1"/>
</dbReference>
<dbReference type="AlphaFoldDB" id="A0A835W7F1"/>
<feature type="compositionally biased region" description="Low complexity" evidence="2">
    <location>
        <begin position="337"/>
        <end position="348"/>
    </location>
</feature>
<organism evidence="5 6">
    <name type="scientific">Chlamydomonas schloesseri</name>
    <dbReference type="NCBI Taxonomy" id="2026947"/>
    <lineage>
        <taxon>Eukaryota</taxon>
        <taxon>Viridiplantae</taxon>
        <taxon>Chlorophyta</taxon>
        <taxon>core chlorophytes</taxon>
        <taxon>Chlorophyceae</taxon>
        <taxon>CS clade</taxon>
        <taxon>Chlamydomonadales</taxon>
        <taxon>Chlamydomonadaceae</taxon>
        <taxon>Chlamydomonas</taxon>
    </lineage>
</organism>
<keyword evidence="6" id="KW-1185">Reference proteome</keyword>
<evidence type="ECO:0000259" key="4">
    <source>
        <dbReference type="PROSITE" id="PS50011"/>
    </source>
</evidence>
<keyword evidence="1" id="KW-0547">Nucleotide-binding</keyword>
<keyword evidence="1" id="KW-0067">ATP-binding</keyword>
<evidence type="ECO:0000256" key="1">
    <source>
        <dbReference type="PROSITE-ProRule" id="PRU10141"/>
    </source>
</evidence>
<accession>A0A835W7F1</accession>
<dbReference type="CDD" id="cd14014">
    <property type="entry name" value="STKc_PknB_like"/>
    <property type="match status" value="1"/>
</dbReference>
<dbReference type="InterPro" id="IPR000719">
    <property type="entry name" value="Prot_kinase_dom"/>
</dbReference>
<keyword evidence="3" id="KW-1133">Transmembrane helix</keyword>
<evidence type="ECO:0000313" key="6">
    <source>
        <dbReference type="Proteomes" id="UP000613740"/>
    </source>
</evidence>
<proteinExistence type="predicted"/>
<keyword evidence="3" id="KW-0812">Transmembrane</keyword>
<feature type="domain" description="Protein kinase" evidence="4">
    <location>
        <begin position="515"/>
        <end position="807"/>
    </location>
</feature>
<dbReference type="Pfam" id="PF00069">
    <property type="entry name" value="Pkinase"/>
    <property type="match status" value="1"/>
</dbReference>
<dbReference type="Gene3D" id="3.30.200.20">
    <property type="entry name" value="Phosphorylase Kinase, domain 1"/>
    <property type="match status" value="1"/>
</dbReference>
<dbReference type="OrthoDB" id="548589at2759"/>
<name>A0A835W7F1_9CHLO</name>
<feature type="transmembrane region" description="Helical" evidence="3">
    <location>
        <begin position="190"/>
        <end position="213"/>
    </location>
</feature>
<dbReference type="PROSITE" id="PS50011">
    <property type="entry name" value="PROTEIN_KINASE_DOM"/>
    <property type="match status" value="1"/>
</dbReference>
<dbReference type="InterPro" id="IPR011009">
    <property type="entry name" value="Kinase-like_dom_sf"/>
</dbReference>
<feature type="region of interest" description="Disordered" evidence="2">
    <location>
        <begin position="320"/>
        <end position="433"/>
    </location>
</feature>
<keyword evidence="3" id="KW-0472">Membrane</keyword>
<dbReference type="EMBL" id="JAEHOD010000033">
    <property type="protein sequence ID" value="KAG2442225.1"/>
    <property type="molecule type" value="Genomic_DNA"/>
</dbReference>
<gene>
    <name evidence="5" type="ORF">HYH02_009709</name>
</gene>
<evidence type="ECO:0000256" key="3">
    <source>
        <dbReference type="SAM" id="Phobius"/>
    </source>
</evidence>
<comment type="caution">
    <text evidence="5">The sequence shown here is derived from an EMBL/GenBank/DDBJ whole genome shotgun (WGS) entry which is preliminary data.</text>
</comment>
<protein>
    <recommendedName>
        <fullName evidence="4">Protein kinase domain-containing protein</fullName>
    </recommendedName>
</protein>
<dbReference type="InterPro" id="IPR051681">
    <property type="entry name" value="Ser/Thr_Kinases-Pseudokinases"/>
</dbReference>
<feature type="binding site" evidence="1">
    <location>
        <position position="542"/>
    </location>
    <ligand>
        <name>ATP</name>
        <dbReference type="ChEBI" id="CHEBI:30616"/>
    </ligand>
</feature>
<reference evidence="5" key="1">
    <citation type="journal article" date="2020" name="bioRxiv">
        <title>Comparative genomics of Chlamydomonas.</title>
        <authorList>
            <person name="Craig R.J."/>
            <person name="Hasan A.R."/>
            <person name="Ness R.W."/>
            <person name="Keightley P.D."/>
        </authorList>
    </citation>
    <scope>NUCLEOTIDE SEQUENCE</scope>
    <source>
        <strain evidence="5">CCAP 11/173</strain>
    </source>
</reference>
<evidence type="ECO:0000256" key="2">
    <source>
        <dbReference type="SAM" id="MobiDB-lite"/>
    </source>
</evidence>
<dbReference type="PANTHER" id="PTHR44329">
    <property type="entry name" value="SERINE/THREONINE-PROTEIN KINASE TNNI3K-RELATED"/>
    <property type="match status" value="1"/>
</dbReference>